<accession>D5A8L1</accession>
<organism evidence="2">
    <name type="scientific">Picea sitchensis</name>
    <name type="common">Sitka spruce</name>
    <name type="synonym">Pinus sitchensis</name>
    <dbReference type="NCBI Taxonomy" id="3332"/>
    <lineage>
        <taxon>Eukaryota</taxon>
        <taxon>Viridiplantae</taxon>
        <taxon>Streptophyta</taxon>
        <taxon>Embryophyta</taxon>
        <taxon>Tracheophyta</taxon>
        <taxon>Spermatophyta</taxon>
        <taxon>Pinopsida</taxon>
        <taxon>Pinidae</taxon>
        <taxon>Conifers I</taxon>
        <taxon>Pinales</taxon>
        <taxon>Pinaceae</taxon>
        <taxon>Picea</taxon>
    </lineage>
</organism>
<dbReference type="AlphaFoldDB" id="D5A8L1"/>
<protein>
    <submittedName>
        <fullName evidence="2">Uncharacterized protein</fullName>
    </submittedName>
</protein>
<feature type="region of interest" description="Disordered" evidence="1">
    <location>
        <begin position="30"/>
        <end position="55"/>
    </location>
</feature>
<dbReference type="EMBL" id="BT122506">
    <property type="protein sequence ID" value="ADE75880.1"/>
    <property type="molecule type" value="mRNA"/>
</dbReference>
<sequence length="363" mass="40400">MTSKGLSRHTLESCTLQLSNWRPFLQSSEIPNLTPHASASSSATVVSSDSSSKQKSFDLDGLMEILGAMSETQMQRGTGSAKKQCLSDRGSHKNPCDFIDMSKLSLLEDDGKKPMSKAPRRKGDFEKTNSFDRLYHRSIPPISSAHIARKRRRRGSCSGSGRSSDKSRNMIHGSDPPTRGVSATYATCSDFPIAGTDSSGELFYHGDVNWGSEMVVPVNEVKDPPSAFKREGKDMGGEHICSWQVIDIQSNESGYGSEPGYRGDEELGYGEDGAGDELDEEEDDVEITCWSNVFVYNPALGNDVQSKFDMSEDDDQLLFEDHMQLVGKSASQDQRLHHRFRRRRQEWRMESHGSRHSLVSRNS</sequence>
<feature type="compositionally biased region" description="Low complexity" evidence="1">
    <location>
        <begin position="37"/>
        <end position="51"/>
    </location>
</feature>
<proteinExistence type="evidence at transcript level"/>
<evidence type="ECO:0000313" key="2">
    <source>
        <dbReference type="EMBL" id="ADE75880.1"/>
    </source>
</evidence>
<feature type="region of interest" description="Disordered" evidence="1">
    <location>
        <begin position="109"/>
        <end position="181"/>
    </location>
</feature>
<name>D5A8L1_PICSI</name>
<dbReference type="PANTHER" id="PTHR36775:SF1">
    <property type="entry name" value="LYR MOTIF PROTEIN"/>
    <property type="match status" value="1"/>
</dbReference>
<dbReference type="PANTHER" id="PTHR36775">
    <property type="entry name" value="LYR MOTIF PROTEIN"/>
    <property type="match status" value="1"/>
</dbReference>
<evidence type="ECO:0000256" key="1">
    <source>
        <dbReference type="SAM" id="MobiDB-lite"/>
    </source>
</evidence>
<reference evidence="2" key="1">
    <citation type="submission" date="2010-04" db="EMBL/GenBank/DDBJ databases">
        <authorList>
            <person name="Reid K.E."/>
            <person name="Liao N."/>
            <person name="Chan S."/>
            <person name="Docking R."/>
            <person name="Taylor G."/>
            <person name="Moore R."/>
            <person name="Mayo M."/>
            <person name="Munro S."/>
            <person name="King J."/>
            <person name="Yanchuk A."/>
            <person name="Holt R."/>
            <person name="Jones S."/>
            <person name="Marra M."/>
            <person name="Ritland C.E."/>
            <person name="Ritland K."/>
            <person name="Bohlmann J."/>
        </authorList>
    </citation>
    <scope>NUCLEOTIDE SEQUENCE</scope>
    <source>
        <tissue evidence="2">Buds collected with no treatment. Collection October 2007</tissue>
    </source>
</reference>
<feature type="compositionally biased region" description="Basic and acidic residues" evidence="1">
    <location>
        <begin position="121"/>
        <end position="135"/>
    </location>
</feature>